<dbReference type="AlphaFoldDB" id="A0A7C9LJP6"/>
<dbReference type="EMBL" id="WOXT01000003">
    <property type="protein sequence ID" value="MUV14879.1"/>
    <property type="molecule type" value="Genomic_DNA"/>
</dbReference>
<dbReference type="RefSeq" id="WP_156642328.1">
    <property type="nucleotide sequence ID" value="NZ_WOXT01000003.1"/>
</dbReference>
<accession>A0A7C9LJP6</accession>
<dbReference type="PANTHER" id="PTHR47017">
    <property type="entry name" value="ACYL-COA"/>
    <property type="match status" value="1"/>
</dbReference>
<dbReference type="SUPFAM" id="SSF55729">
    <property type="entry name" value="Acyl-CoA N-acyltransferases (Nat)"/>
    <property type="match status" value="1"/>
</dbReference>
<keyword evidence="2" id="KW-1185">Reference proteome</keyword>
<dbReference type="InterPro" id="IPR016181">
    <property type="entry name" value="Acyl_CoA_acyltransferase"/>
</dbReference>
<organism evidence="1 2">
    <name type="scientific">Noviluteimonas gilva</name>
    <dbReference type="NCBI Taxonomy" id="2682097"/>
    <lineage>
        <taxon>Bacteria</taxon>
        <taxon>Pseudomonadati</taxon>
        <taxon>Pseudomonadota</taxon>
        <taxon>Gammaproteobacteria</taxon>
        <taxon>Lysobacterales</taxon>
        <taxon>Lysobacteraceae</taxon>
        <taxon>Noviluteimonas</taxon>
    </lineage>
</organism>
<reference evidence="1 2" key="1">
    <citation type="submission" date="2019-12" db="EMBL/GenBank/DDBJ databases">
        <authorList>
            <person name="Xu J."/>
        </authorList>
    </citation>
    <scope>NUCLEOTIDE SEQUENCE [LARGE SCALE GENOMIC DNA]</scope>
    <source>
        <strain evidence="1 2">HX-5-24</strain>
    </source>
</reference>
<sequence length="373" mass="41774">MHARILGALSEVPAATWDAVHDGGHPFVAHAFLAGLEEHDCVRASLGWVPAHLALFDGETLVGAAPGYRKRNSHGEFVFDHAWAQAYAHHGLAYFPKWLGAVPYSPVTGPRLLARDDVTRTLLAAAIVAIVREAGWSSAHVNFHRADEANAFDADWIPRIDVQYHWENRGAWSDFDAFLAAMDHKHRKNIRQERAKVARAGVRMRIVHGDEASDADLAAMHGFYLQTFHEYGNTPALTLEFVRHLARTMPRALVLMLAELDGETIAGALCLRGGDTLYGRYWGATRLVPGLHFETCYYQGIDYCLREGLQRFEPGAQGEHKLARGFLPTLVHSRHWIGEPDFADAIRHWCAEESVSVRRYFATLQSHSPFRAE</sequence>
<proteinExistence type="predicted"/>
<comment type="caution">
    <text evidence="1">The sequence shown here is derived from an EMBL/GenBank/DDBJ whole genome shotgun (WGS) entry which is preliminary data.</text>
</comment>
<keyword evidence="1" id="KW-0808">Transferase</keyword>
<dbReference type="GO" id="GO:0016740">
    <property type="term" value="F:transferase activity"/>
    <property type="evidence" value="ECO:0007669"/>
    <property type="project" value="UniProtKB-KW"/>
</dbReference>
<evidence type="ECO:0000313" key="2">
    <source>
        <dbReference type="Proteomes" id="UP000479692"/>
    </source>
</evidence>
<dbReference type="InterPro" id="IPR007434">
    <property type="entry name" value="FemAB-like"/>
</dbReference>
<protein>
    <submittedName>
        <fullName evidence="1">GNAT family N-acetyltransferase</fullName>
    </submittedName>
</protein>
<evidence type="ECO:0000313" key="1">
    <source>
        <dbReference type="EMBL" id="MUV14879.1"/>
    </source>
</evidence>
<name>A0A7C9LJP6_9GAMM</name>
<gene>
    <name evidence="1" type="ORF">GN331_11760</name>
</gene>
<dbReference type="Pfam" id="PF04339">
    <property type="entry name" value="FemAB_like"/>
    <property type="match status" value="1"/>
</dbReference>
<dbReference type="Gene3D" id="3.40.630.30">
    <property type="match status" value="1"/>
</dbReference>
<dbReference type="PANTHER" id="PTHR47017:SF1">
    <property type="entry name" value="ACYL-COA"/>
    <property type="match status" value="1"/>
</dbReference>
<dbReference type="Proteomes" id="UP000479692">
    <property type="component" value="Unassembled WGS sequence"/>
</dbReference>